<reference evidence="1" key="1">
    <citation type="submission" date="2020-03" db="EMBL/GenBank/DDBJ databases">
        <title>The deep terrestrial virosphere.</title>
        <authorList>
            <person name="Holmfeldt K."/>
            <person name="Nilsson E."/>
            <person name="Simone D."/>
            <person name="Lopez-Fernandez M."/>
            <person name="Wu X."/>
            <person name="de Brujin I."/>
            <person name="Lundin D."/>
            <person name="Andersson A."/>
            <person name="Bertilsson S."/>
            <person name="Dopson M."/>
        </authorList>
    </citation>
    <scope>NUCLEOTIDE SEQUENCE</scope>
    <source>
        <strain evidence="1">MM415B02140</strain>
    </source>
</reference>
<organism evidence="1">
    <name type="scientific">viral metagenome</name>
    <dbReference type="NCBI Taxonomy" id="1070528"/>
    <lineage>
        <taxon>unclassified sequences</taxon>
        <taxon>metagenomes</taxon>
        <taxon>organismal metagenomes</taxon>
    </lineage>
</organism>
<name>A0A6M3KX76_9ZZZZ</name>
<sequence length="55" mass="6249">MTRAEKLEGKTGHKVICDRCLKAKEFNNKWRETADKEIVCPECARELSGKVLVSV</sequence>
<proteinExistence type="predicted"/>
<evidence type="ECO:0000313" key="1">
    <source>
        <dbReference type="EMBL" id="QJA86084.1"/>
    </source>
</evidence>
<protein>
    <submittedName>
        <fullName evidence="1">Uncharacterized protein</fullName>
    </submittedName>
</protein>
<dbReference type="EMBL" id="MT142613">
    <property type="protein sequence ID" value="QJA86084.1"/>
    <property type="molecule type" value="Genomic_DNA"/>
</dbReference>
<dbReference type="AlphaFoldDB" id="A0A6M3KX76"/>
<gene>
    <name evidence="1" type="ORF">MM415B02140_0011</name>
</gene>
<accession>A0A6M3KX76</accession>